<evidence type="ECO:0000256" key="5">
    <source>
        <dbReference type="ARBA" id="ARBA00011996"/>
    </source>
</evidence>
<dbReference type="InterPro" id="IPR023151">
    <property type="entry name" value="PEP_util_CS"/>
</dbReference>
<dbReference type="InterPro" id="IPR006319">
    <property type="entry name" value="PEP_synth"/>
</dbReference>
<dbReference type="SUPFAM" id="SSF52009">
    <property type="entry name" value="Phosphohistidine domain"/>
    <property type="match status" value="1"/>
</dbReference>
<dbReference type="PROSITE" id="PS00370">
    <property type="entry name" value="PEP_ENZYMES_PHOS_SITE"/>
    <property type="match status" value="1"/>
</dbReference>
<keyword evidence="12 15" id="KW-0460">Magnesium</keyword>
<evidence type="ECO:0000256" key="10">
    <source>
        <dbReference type="ARBA" id="ARBA00022777"/>
    </source>
</evidence>
<comment type="similarity">
    <text evidence="4 15">Belongs to the PEP-utilizing enzyme family.</text>
</comment>
<dbReference type="UniPathway" id="UPA00138"/>
<dbReference type="GO" id="GO:0046872">
    <property type="term" value="F:metal ion binding"/>
    <property type="evidence" value="ECO:0007669"/>
    <property type="project" value="UniProtKB-KW"/>
</dbReference>
<keyword evidence="20" id="KW-1185">Reference proteome</keyword>
<dbReference type="InterPro" id="IPR002192">
    <property type="entry name" value="PPDK_AMP/ATP-bd"/>
</dbReference>
<dbReference type="Pfam" id="PF00391">
    <property type="entry name" value="PEP-utilizers"/>
    <property type="match status" value="1"/>
</dbReference>
<dbReference type="PIRSF" id="PIRSF000854">
    <property type="entry name" value="PEP_synthase"/>
    <property type="match status" value="1"/>
</dbReference>
<name>A0A1G9NZT6_9BACT</name>
<proteinExistence type="inferred from homology"/>
<dbReference type="InterPro" id="IPR040442">
    <property type="entry name" value="Pyrv_kinase-like_dom_sf"/>
</dbReference>
<comment type="cofactor">
    <cofactor evidence="1 15">
        <name>Mg(2+)</name>
        <dbReference type="ChEBI" id="CHEBI:18420"/>
    </cofactor>
</comment>
<dbReference type="PRINTS" id="PR01736">
    <property type="entry name" value="PHPHTRNFRASE"/>
</dbReference>
<evidence type="ECO:0000256" key="8">
    <source>
        <dbReference type="ARBA" id="ARBA00022723"/>
    </source>
</evidence>
<keyword evidence="10 15" id="KW-0418">Kinase</keyword>
<feature type="domain" description="PEP-utilising enzyme mobile" evidence="16">
    <location>
        <begin position="384"/>
        <end position="455"/>
    </location>
</feature>
<feature type="domain" description="PEP-utilising enzyme C-terminal" evidence="18">
    <location>
        <begin position="478"/>
        <end position="785"/>
    </location>
</feature>
<dbReference type="InterPro" id="IPR008279">
    <property type="entry name" value="PEP-util_enz_mobile_dom"/>
</dbReference>
<protein>
    <recommendedName>
        <fullName evidence="6 15">Phosphoenolpyruvate synthase</fullName>
        <shortName evidence="15">PEP synthase</shortName>
        <ecNumber evidence="5 15">2.7.9.2</ecNumber>
    </recommendedName>
    <alternativeName>
        <fullName evidence="13 15">Pyruvate, water dikinase</fullName>
    </alternativeName>
</protein>
<evidence type="ECO:0000256" key="4">
    <source>
        <dbReference type="ARBA" id="ARBA00007837"/>
    </source>
</evidence>
<evidence type="ECO:0000259" key="18">
    <source>
        <dbReference type="Pfam" id="PF02896"/>
    </source>
</evidence>
<keyword evidence="11 15" id="KW-0067">ATP-binding</keyword>
<evidence type="ECO:0000256" key="12">
    <source>
        <dbReference type="ARBA" id="ARBA00022842"/>
    </source>
</evidence>
<dbReference type="NCBIfam" id="TIGR01418">
    <property type="entry name" value="PEP_synth"/>
    <property type="match status" value="1"/>
</dbReference>
<dbReference type="Gene3D" id="3.20.20.60">
    <property type="entry name" value="Phosphoenolpyruvate-binding domains"/>
    <property type="match status" value="1"/>
</dbReference>
<dbReference type="NCBIfam" id="NF005057">
    <property type="entry name" value="PRK06464.1"/>
    <property type="match status" value="1"/>
</dbReference>
<evidence type="ECO:0000256" key="3">
    <source>
        <dbReference type="ARBA" id="ARBA00004742"/>
    </source>
</evidence>
<dbReference type="Proteomes" id="UP000198510">
    <property type="component" value="Unassembled WGS sequence"/>
</dbReference>
<evidence type="ECO:0000259" key="17">
    <source>
        <dbReference type="Pfam" id="PF01326"/>
    </source>
</evidence>
<evidence type="ECO:0000256" key="6">
    <source>
        <dbReference type="ARBA" id="ARBA00021623"/>
    </source>
</evidence>
<dbReference type="SUPFAM" id="SSF51621">
    <property type="entry name" value="Phosphoenolpyruvate/pyruvate domain"/>
    <property type="match status" value="1"/>
</dbReference>
<evidence type="ECO:0000313" key="20">
    <source>
        <dbReference type="Proteomes" id="UP000198510"/>
    </source>
</evidence>
<keyword evidence="8 15" id="KW-0479">Metal-binding</keyword>
<dbReference type="InterPro" id="IPR013815">
    <property type="entry name" value="ATP_grasp_subdomain_1"/>
</dbReference>
<dbReference type="Pfam" id="PF02896">
    <property type="entry name" value="PEP-utilizers_C"/>
    <property type="match status" value="1"/>
</dbReference>
<dbReference type="PROSITE" id="PS00742">
    <property type="entry name" value="PEP_ENZYMES_2"/>
    <property type="match status" value="1"/>
</dbReference>
<comment type="pathway">
    <text evidence="3 15">Carbohydrate biosynthesis; gluconeogenesis.</text>
</comment>
<dbReference type="SUPFAM" id="SSF56059">
    <property type="entry name" value="Glutathione synthetase ATP-binding domain-like"/>
    <property type="match status" value="1"/>
</dbReference>
<dbReference type="EC" id="2.7.9.2" evidence="5 15"/>
<dbReference type="InterPro" id="IPR036637">
    <property type="entry name" value="Phosphohistidine_dom_sf"/>
</dbReference>
<organism evidence="19 20">
    <name type="scientific">Catalinimonas alkaloidigena</name>
    <dbReference type="NCBI Taxonomy" id="1075417"/>
    <lineage>
        <taxon>Bacteria</taxon>
        <taxon>Pseudomonadati</taxon>
        <taxon>Bacteroidota</taxon>
        <taxon>Cytophagia</taxon>
        <taxon>Cytophagales</taxon>
        <taxon>Catalimonadaceae</taxon>
        <taxon>Catalinimonas</taxon>
    </lineage>
</organism>
<dbReference type="AlphaFoldDB" id="A0A1G9NZT6"/>
<evidence type="ECO:0000259" key="16">
    <source>
        <dbReference type="Pfam" id="PF00391"/>
    </source>
</evidence>
<dbReference type="InterPro" id="IPR018274">
    <property type="entry name" value="PEP_util_AS"/>
</dbReference>
<dbReference type="Pfam" id="PF01326">
    <property type="entry name" value="PPDK_N"/>
    <property type="match status" value="1"/>
</dbReference>
<evidence type="ECO:0000256" key="7">
    <source>
        <dbReference type="ARBA" id="ARBA00022679"/>
    </source>
</evidence>
<dbReference type="GO" id="GO:0006094">
    <property type="term" value="P:gluconeogenesis"/>
    <property type="evidence" value="ECO:0007669"/>
    <property type="project" value="UniProtKB-UniPathway"/>
</dbReference>
<dbReference type="GO" id="GO:0008986">
    <property type="term" value="F:pyruvate, water dikinase activity"/>
    <property type="evidence" value="ECO:0007669"/>
    <property type="project" value="UniProtKB-EC"/>
</dbReference>
<evidence type="ECO:0000256" key="1">
    <source>
        <dbReference type="ARBA" id="ARBA00001946"/>
    </source>
</evidence>
<reference evidence="19 20" key="1">
    <citation type="submission" date="2016-10" db="EMBL/GenBank/DDBJ databases">
        <authorList>
            <person name="de Groot N.N."/>
        </authorList>
    </citation>
    <scope>NUCLEOTIDE SEQUENCE [LARGE SCALE GENOMIC DNA]</scope>
    <source>
        <strain evidence="19 20">DSM 25186</strain>
    </source>
</reference>
<evidence type="ECO:0000313" key="19">
    <source>
        <dbReference type="EMBL" id="SDL91919.1"/>
    </source>
</evidence>
<dbReference type="OrthoDB" id="9765468at2"/>
<dbReference type="InterPro" id="IPR015813">
    <property type="entry name" value="Pyrv/PenolPyrv_kinase-like_dom"/>
</dbReference>
<dbReference type="PANTHER" id="PTHR43030:SF1">
    <property type="entry name" value="PHOSPHOENOLPYRUVATE SYNTHASE"/>
    <property type="match status" value="1"/>
</dbReference>
<evidence type="ECO:0000256" key="14">
    <source>
        <dbReference type="ARBA" id="ARBA00047700"/>
    </source>
</evidence>
<comment type="catalytic activity">
    <reaction evidence="14 15">
        <text>pyruvate + ATP + H2O = phosphoenolpyruvate + AMP + phosphate + 2 H(+)</text>
        <dbReference type="Rhea" id="RHEA:11364"/>
        <dbReference type="ChEBI" id="CHEBI:15361"/>
        <dbReference type="ChEBI" id="CHEBI:15377"/>
        <dbReference type="ChEBI" id="CHEBI:15378"/>
        <dbReference type="ChEBI" id="CHEBI:30616"/>
        <dbReference type="ChEBI" id="CHEBI:43474"/>
        <dbReference type="ChEBI" id="CHEBI:58702"/>
        <dbReference type="ChEBI" id="CHEBI:456215"/>
        <dbReference type="EC" id="2.7.9.2"/>
    </reaction>
</comment>
<dbReference type="FunFam" id="3.30.1490.20:FF:000010">
    <property type="entry name" value="Phosphoenolpyruvate synthase"/>
    <property type="match status" value="1"/>
</dbReference>
<evidence type="ECO:0000256" key="15">
    <source>
        <dbReference type="PIRNR" id="PIRNR000854"/>
    </source>
</evidence>
<evidence type="ECO:0000256" key="9">
    <source>
        <dbReference type="ARBA" id="ARBA00022741"/>
    </source>
</evidence>
<dbReference type="Gene3D" id="3.30.470.20">
    <property type="entry name" value="ATP-grasp fold, B domain"/>
    <property type="match status" value="1"/>
</dbReference>
<dbReference type="RefSeq" id="WP_089685467.1">
    <property type="nucleotide sequence ID" value="NZ_FNFO01000009.1"/>
</dbReference>
<dbReference type="InterPro" id="IPR000121">
    <property type="entry name" value="PEP_util_C"/>
</dbReference>
<evidence type="ECO:0000256" key="11">
    <source>
        <dbReference type="ARBA" id="ARBA00022840"/>
    </source>
</evidence>
<keyword evidence="19" id="KW-0670">Pyruvate</keyword>
<evidence type="ECO:0000256" key="2">
    <source>
        <dbReference type="ARBA" id="ARBA00002988"/>
    </source>
</evidence>
<keyword evidence="7 15" id="KW-0808">Transferase</keyword>
<dbReference type="FunFam" id="3.30.470.20:FF:000017">
    <property type="entry name" value="Phosphoenolpyruvate synthase"/>
    <property type="match status" value="1"/>
</dbReference>
<evidence type="ECO:0000256" key="13">
    <source>
        <dbReference type="ARBA" id="ARBA00033470"/>
    </source>
</evidence>
<dbReference type="Gene3D" id="3.50.30.10">
    <property type="entry name" value="Phosphohistidine domain"/>
    <property type="match status" value="1"/>
</dbReference>
<dbReference type="Gene3D" id="3.30.1490.20">
    <property type="entry name" value="ATP-grasp fold, A domain"/>
    <property type="match status" value="1"/>
</dbReference>
<comment type="function">
    <text evidence="2 15">Catalyzes the phosphorylation of pyruvate to phosphoenolpyruvate.</text>
</comment>
<sequence length="796" mass="88041">MTLIRYFHEIDLKSLPQVGGKNASLGEMYQNLSAEGIQVPDGFATTAEAYRLFLDENNLRTPLRKCLARLDRNDFSNLTKVGEQARELMRQAHLPAVLEQALQEGYDYLANRYGHGVALAVRSSATAEDLPEASFAGQQESFLNVKSYQELLEKCHRCFVSLYTDRAIKYREDQGFEHEPVALSVGVQLMVRSDQGASGVIFTLDPNTGFDRVVLLTGAWGLGENVVQGSVNPDEFYVFKPTLQQGRPAILSRRLGSKLQTMMTCTDGSSGIVNLDTPTEKRDQFVLSDDEVTLLARWSLRIEKHYGRPMDIEWAKDGYTGKLFIVQARPETVHSSQRSGRAATLSTYTLQEKGPVLCQGIGLGNRIASGRARILHSPSEAHKLQEGEILVTPMTNPDWDPILKKAAGIVTNQGGRTSHAAIVAREVGAVAVVGTGNATSTIRDGQEVTLSCAEGARGVVYDGKLAWEEKALDLTDIDLPQTQVMLILGDPDQAFQLAQYPHRGIGLMRMEFIINNAIQIHPMALKQFAQLEDEAVKARIEALTRHYPDKEAYFVEKLAEAVATIAAAFHPHDVIVRMSDFKSNEYANLIGGHLFEPQEANPMLGFRGASRYYHPRYQPGFELECRALRQVRDVMGLENVKVMIPFCRTFEEARRVIDIMAQCGLERGQNGLELYMMVELPSNVMQAEAFAAYFDGFSIGSNDLTQLTLGIDRDSDLLSGLFRANDPAVKAMIAMVIASAHKTHTKIGLCGQAPSDDPTFAQFLVEEGIDSVSFNPDALIEGIRNIHQAESTRVHA</sequence>
<accession>A0A1G9NZT6</accession>
<gene>
    <name evidence="19" type="ORF">SAMN05421823_10931</name>
</gene>
<dbReference type="STRING" id="1075417.SAMN05421823_10931"/>
<dbReference type="PANTHER" id="PTHR43030">
    <property type="entry name" value="PHOSPHOENOLPYRUVATE SYNTHASE"/>
    <property type="match status" value="1"/>
</dbReference>
<keyword evidence="9 15" id="KW-0547">Nucleotide-binding</keyword>
<dbReference type="EMBL" id="FNFO01000009">
    <property type="protein sequence ID" value="SDL91919.1"/>
    <property type="molecule type" value="Genomic_DNA"/>
</dbReference>
<feature type="domain" description="Pyruvate phosphate dikinase AMP/ATP-binding" evidence="17">
    <location>
        <begin position="16"/>
        <end position="343"/>
    </location>
</feature>
<dbReference type="GO" id="GO:0005524">
    <property type="term" value="F:ATP binding"/>
    <property type="evidence" value="ECO:0007669"/>
    <property type="project" value="UniProtKB-KW"/>
</dbReference>